<gene>
    <name evidence="6" type="ORF">FC24_GL001459</name>
</gene>
<feature type="transmembrane region" description="Helical" evidence="5">
    <location>
        <begin position="166"/>
        <end position="182"/>
    </location>
</feature>
<evidence type="ECO:0000313" key="7">
    <source>
        <dbReference type="Proteomes" id="UP000051638"/>
    </source>
</evidence>
<feature type="transmembrane region" description="Helical" evidence="5">
    <location>
        <begin position="307"/>
        <end position="327"/>
    </location>
</feature>
<evidence type="ECO:0000256" key="1">
    <source>
        <dbReference type="ARBA" id="ARBA00004141"/>
    </source>
</evidence>
<dbReference type="OrthoDB" id="5460483at2"/>
<feature type="transmembrane region" description="Helical" evidence="5">
    <location>
        <begin position="433"/>
        <end position="455"/>
    </location>
</feature>
<feature type="transmembrane region" description="Helical" evidence="5">
    <location>
        <begin position="386"/>
        <end position="407"/>
    </location>
</feature>
<name>A0A0R2D095_9LACO</name>
<feature type="transmembrane region" description="Helical" evidence="5">
    <location>
        <begin position="6"/>
        <end position="29"/>
    </location>
</feature>
<feature type="transmembrane region" description="Helical" evidence="5">
    <location>
        <begin position="77"/>
        <end position="96"/>
    </location>
</feature>
<evidence type="ECO:0000256" key="5">
    <source>
        <dbReference type="SAM" id="Phobius"/>
    </source>
</evidence>
<feature type="transmembrane region" description="Helical" evidence="5">
    <location>
        <begin position="258"/>
        <end position="275"/>
    </location>
</feature>
<dbReference type="PANTHER" id="PTHR43652">
    <property type="entry name" value="BASIC AMINO ACID ANTIPORTER YFCC-RELATED"/>
    <property type="match status" value="1"/>
</dbReference>
<evidence type="ECO:0000313" key="6">
    <source>
        <dbReference type="EMBL" id="KRM97695.1"/>
    </source>
</evidence>
<accession>A0A0R2D095</accession>
<comment type="caution">
    <text evidence="6">The sequence shown here is derived from an EMBL/GenBank/DDBJ whole genome shotgun (WGS) entry which is preliminary data.</text>
</comment>
<dbReference type="PANTHER" id="PTHR43652:SF2">
    <property type="entry name" value="BASIC AMINO ACID ANTIPORTER YFCC-RELATED"/>
    <property type="match status" value="1"/>
</dbReference>
<protein>
    <submittedName>
        <fullName evidence="6">Sodium sulfate symporter</fullName>
    </submittedName>
</protein>
<dbReference type="Pfam" id="PF00939">
    <property type="entry name" value="Na_sulph_symp"/>
    <property type="match status" value="1"/>
</dbReference>
<keyword evidence="2 5" id="KW-0812">Transmembrane</keyword>
<reference evidence="6 7" key="1">
    <citation type="journal article" date="2015" name="Genome Announc.">
        <title>Expanding the biotechnology potential of lactobacilli through comparative genomics of 213 strains and associated genera.</title>
        <authorList>
            <person name="Sun Z."/>
            <person name="Harris H.M."/>
            <person name="McCann A."/>
            <person name="Guo C."/>
            <person name="Argimon S."/>
            <person name="Zhang W."/>
            <person name="Yang X."/>
            <person name="Jeffery I.B."/>
            <person name="Cooney J.C."/>
            <person name="Kagawa T.F."/>
            <person name="Liu W."/>
            <person name="Song Y."/>
            <person name="Salvetti E."/>
            <person name="Wrobel A."/>
            <person name="Rasinkangas P."/>
            <person name="Parkhill J."/>
            <person name="Rea M.C."/>
            <person name="O'Sullivan O."/>
            <person name="Ritari J."/>
            <person name="Douillard F.P."/>
            <person name="Paul Ross R."/>
            <person name="Yang R."/>
            <person name="Briner A.E."/>
            <person name="Felis G.E."/>
            <person name="de Vos W.M."/>
            <person name="Barrangou R."/>
            <person name="Klaenhammer T.R."/>
            <person name="Caufield P.W."/>
            <person name="Cui Y."/>
            <person name="Zhang H."/>
            <person name="O'Toole P.W."/>
        </authorList>
    </citation>
    <scope>NUCLEOTIDE SEQUENCE [LARGE SCALE GENOMIC DNA]</scope>
    <source>
        <strain evidence="6 7">DSM 20253</strain>
    </source>
</reference>
<dbReference type="GO" id="GO:0022857">
    <property type="term" value="F:transmembrane transporter activity"/>
    <property type="evidence" value="ECO:0007669"/>
    <property type="project" value="InterPro"/>
</dbReference>
<dbReference type="AlphaFoldDB" id="A0A0R2D095"/>
<keyword evidence="7" id="KW-1185">Reference proteome</keyword>
<evidence type="ECO:0000256" key="3">
    <source>
        <dbReference type="ARBA" id="ARBA00022989"/>
    </source>
</evidence>
<keyword evidence="3 5" id="KW-1133">Transmembrane helix</keyword>
<comment type="subcellular location">
    <subcellularLocation>
        <location evidence="1">Membrane</location>
        <topology evidence="1">Multi-pass membrane protein</topology>
    </subcellularLocation>
</comment>
<dbReference type="PATRIC" id="fig|1423796.3.peg.1486"/>
<feature type="transmembrane region" description="Helical" evidence="5">
    <location>
        <begin position="41"/>
        <end position="65"/>
    </location>
</feature>
<feature type="transmembrane region" description="Helical" evidence="5">
    <location>
        <begin position="281"/>
        <end position="300"/>
    </location>
</feature>
<dbReference type="GO" id="GO:0005886">
    <property type="term" value="C:plasma membrane"/>
    <property type="evidence" value="ECO:0007669"/>
    <property type="project" value="TreeGrafter"/>
</dbReference>
<dbReference type="InterPro" id="IPR051679">
    <property type="entry name" value="DASS-Related_Transporters"/>
</dbReference>
<evidence type="ECO:0000256" key="4">
    <source>
        <dbReference type="ARBA" id="ARBA00023136"/>
    </source>
</evidence>
<dbReference type="Proteomes" id="UP000051638">
    <property type="component" value="Unassembled WGS sequence"/>
</dbReference>
<evidence type="ECO:0000256" key="2">
    <source>
        <dbReference type="ARBA" id="ARBA00022692"/>
    </source>
</evidence>
<dbReference type="EMBL" id="AYYI01000038">
    <property type="protein sequence ID" value="KRM97695.1"/>
    <property type="molecule type" value="Genomic_DNA"/>
</dbReference>
<keyword evidence="4 5" id="KW-0472">Membrane</keyword>
<dbReference type="InterPro" id="IPR001898">
    <property type="entry name" value="SLC13A/DASS"/>
</dbReference>
<sequence length="458" mass="49468">MNKKVIGFISGLIVFAIVDLLPLTGLSHAGKLDLALTLMTVVWWAFQIAQPAYVGGVYLMLLIVLNVATPVQVFSSSWTGSIMWLVIGAYLIAGAVRDSGFGERIAYAFIIKFVRSWNGIIISIFILTLILALLIPHPWPRAFLIMSVMGVVAKSAHMPQVDRSKIGLAVFAAACPLSGVFLTGDSTLNPLAVADSGVKTTFIQYFIYMGVPMIIAAIITMLLFMLLFKPTKPVSIDFAVLKEKQQALGKLSEKEIRTIIWLVIAIILWLTSGLTGIDVGWITLLVALLMSLPVIGEVLTAKSWRGVPVNVLVFLTSAIAIGDVGASTGMNRWIAKVILPASMPHNIYLLALLITVFAIFIHMFMGSVIAVMGVTIPALVAATAQLGVSPLAVSLIIFSVVNLHYILPFHNLAILVGNEPDTGGYSQKEVMRLGIPLTGVMFIVALVMTAWFHLLGLM</sequence>
<organism evidence="6 7">
    <name type="scientific">Loigolactobacillus rennini DSM 20253</name>
    <dbReference type="NCBI Taxonomy" id="1423796"/>
    <lineage>
        <taxon>Bacteria</taxon>
        <taxon>Bacillati</taxon>
        <taxon>Bacillota</taxon>
        <taxon>Bacilli</taxon>
        <taxon>Lactobacillales</taxon>
        <taxon>Lactobacillaceae</taxon>
        <taxon>Loigolactobacillus</taxon>
    </lineage>
</organism>
<dbReference type="RefSeq" id="WP_057874026.1">
    <property type="nucleotide sequence ID" value="NZ_AYYI01000038.1"/>
</dbReference>
<proteinExistence type="predicted"/>
<feature type="transmembrane region" description="Helical" evidence="5">
    <location>
        <begin position="202"/>
        <end position="228"/>
    </location>
</feature>
<feature type="transmembrane region" description="Helical" evidence="5">
    <location>
        <begin position="117"/>
        <end position="135"/>
    </location>
</feature>
<dbReference type="STRING" id="1423796.FC24_GL001459"/>
<feature type="transmembrane region" description="Helical" evidence="5">
    <location>
        <begin position="347"/>
        <end position="374"/>
    </location>
</feature>